<gene>
    <name evidence="2" type="ORF">HHL11_14485</name>
</gene>
<feature type="chain" id="PRO_5033029699" evidence="1">
    <location>
        <begin position="28"/>
        <end position="58"/>
    </location>
</feature>
<feature type="signal peptide" evidence="1">
    <location>
        <begin position="1"/>
        <end position="27"/>
    </location>
</feature>
<protein>
    <submittedName>
        <fullName evidence="2">Uncharacterized protein</fullName>
    </submittedName>
</protein>
<keyword evidence="3" id="KW-1185">Reference proteome</keyword>
<keyword evidence="1" id="KW-0732">Signal</keyword>
<dbReference type="RefSeq" id="WP_169419058.1">
    <property type="nucleotide sequence ID" value="NZ_JABBFX010000001.1"/>
</dbReference>
<evidence type="ECO:0000256" key="1">
    <source>
        <dbReference type="SAM" id="SignalP"/>
    </source>
</evidence>
<sequence length="58" mass="5762">MLRWIASLACAAALAACSNVPPIHATAADHQWNGGVWNSVLGYVGPANAMVAGGPSGS</sequence>
<dbReference type="PROSITE" id="PS51257">
    <property type="entry name" value="PROKAR_LIPOPROTEIN"/>
    <property type="match status" value="1"/>
</dbReference>
<evidence type="ECO:0000313" key="2">
    <source>
        <dbReference type="EMBL" id="NML44962.1"/>
    </source>
</evidence>
<comment type="caution">
    <text evidence="2">The sequence shown here is derived from an EMBL/GenBank/DDBJ whole genome shotgun (WGS) entry which is preliminary data.</text>
</comment>
<dbReference type="Proteomes" id="UP000541185">
    <property type="component" value="Unassembled WGS sequence"/>
</dbReference>
<accession>A0A848H579</accession>
<dbReference type="EMBL" id="JABBFX010000001">
    <property type="protein sequence ID" value="NML44962.1"/>
    <property type="molecule type" value="Genomic_DNA"/>
</dbReference>
<proteinExistence type="predicted"/>
<organism evidence="2 3">
    <name type="scientific">Ramlibacter agri</name>
    <dbReference type="NCBI Taxonomy" id="2728837"/>
    <lineage>
        <taxon>Bacteria</taxon>
        <taxon>Pseudomonadati</taxon>
        <taxon>Pseudomonadota</taxon>
        <taxon>Betaproteobacteria</taxon>
        <taxon>Burkholderiales</taxon>
        <taxon>Comamonadaceae</taxon>
        <taxon>Ramlibacter</taxon>
    </lineage>
</organism>
<reference evidence="2 3" key="1">
    <citation type="submission" date="2020-04" db="EMBL/GenBank/DDBJ databases">
        <title>Ramlibacter sp. G-1-2-2 isolated from soil.</title>
        <authorList>
            <person name="Dahal R.H."/>
        </authorList>
    </citation>
    <scope>NUCLEOTIDE SEQUENCE [LARGE SCALE GENOMIC DNA]</scope>
    <source>
        <strain evidence="2 3">G-1-2-2</strain>
    </source>
</reference>
<dbReference type="AlphaFoldDB" id="A0A848H579"/>
<evidence type="ECO:0000313" key="3">
    <source>
        <dbReference type="Proteomes" id="UP000541185"/>
    </source>
</evidence>
<name>A0A848H579_9BURK</name>